<dbReference type="AlphaFoldDB" id="W1ND11"/>
<dbReference type="Proteomes" id="UP000019113">
    <property type="component" value="Unassembled WGS sequence"/>
</dbReference>
<name>W1ND11_9GAMM</name>
<proteinExistence type="predicted"/>
<dbReference type="EMBL" id="AVBC01000011">
    <property type="protein sequence ID" value="ERL53151.1"/>
    <property type="molecule type" value="Genomic_DNA"/>
</dbReference>
<sequence>MTGGWFAQPPVMEVARTMSYFRFSIWLLAIALLTG</sequence>
<organism evidence="1 2">
    <name type="scientific">Halomonas huangheensis</name>
    <dbReference type="NCBI Taxonomy" id="1178482"/>
    <lineage>
        <taxon>Bacteria</taxon>
        <taxon>Pseudomonadati</taxon>
        <taxon>Pseudomonadota</taxon>
        <taxon>Gammaproteobacteria</taxon>
        <taxon>Oceanospirillales</taxon>
        <taxon>Halomonadaceae</taxon>
        <taxon>Halomonas</taxon>
    </lineage>
</organism>
<reference evidence="1 2" key="1">
    <citation type="submission" date="2013-08" db="EMBL/GenBank/DDBJ databases">
        <title>draft genome of Halomonas huanghegensis, strain BJGMM-B45T.</title>
        <authorList>
            <person name="Miao C."/>
            <person name="Wan Y."/>
            <person name="Jin W."/>
        </authorList>
    </citation>
    <scope>NUCLEOTIDE SEQUENCE [LARGE SCALE GENOMIC DNA]</scope>
    <source>
        <strain evidence="1 2">BJGMM-B45</strain>
    </source>
</reference>
<evidence type="ECO:0000313" key="2">
    <source>
        <dbReference type="Proteomes" id="UP000019113"/>
    </source>
</evidence>
<keyword evidence="2" id="KW-1185">Reference proteome</keyword>
<gene>
    <name evidence="1" type="ORF">BJB45_17905</name>
</gene>
<evidence type="ECO:0000313" key="1">
    <source>
        <dbReference type="EMBL" id="ERL53151.1"/>
    </source>
</evidence>
<comment type="caution">
    <text evidence="1">The sequence shown here is derived from an EMBL/GenBank/DDBJ whole genome shotgun (WGS) entry which is preliminary data.</text>
</comment>
<accession>W1ND11</accession>
<protein>
    <submittedName>
        <fullName evidence="1">Uncharacterized protein</fullName>
    </submittedName>
</protein>